<sequence>MRARILLSTAVLTVVCLVSGVNTAAAAFYYGPFRFISTAQPQRCVTVPAGSTTPGQRLILWDCTGGRDQYWTLWGGEGPAWHIRNHNSGQCLAVEEVRNNGSWLVQRQCSQSLDQFWDVAGLVAAFRNYQSGQYMSLGSGSGNGSPASASRRVGLVRLGGFGWWRR</sequence>
<reference evidence="4" key="1">
    <citation type="journal article" date="2019" name="Int. J. Syst. Evol. Microbiol.">
        <title>The Global Catalogue of Microorganisms (GCM) 10K type strain sequencing project: providing services to taxonomists for standard genome sequencing and annotation.</title>
        <authorList>
            <consortium name="The Broad Institute Genomics Platform"/>
            <consortium name="The Broad Institute Genome Sequencing Center for Infectious Disease"/>
            <person name="Wu L."/>
            <person name="Ma J."/>
        </authorList>
    </citation>
    <scope>NUCLEOTIDE SEQUENCE [LARGE SCALE GENOMIC DNA]</scope>
    <source>
        <strain evidence="4">JCM 16928</strain>
    </source>
</reference>
<protein>
    <recommendedName>
        <fullName evidence="2">Ricin B lectin domain-containing protein</fullName>
    </recommendedName>
</protein>
<feature type="chain" id="PRO_5047364289" description="Ricin B lectin domain-containing protein" evidence="1">
    <location>
        <begin position="25"/>
        <end position="166"/>
    </location>
</feature>
<name>A0ABP6VTJ8_9ACTN</name>
<dbReference type="EMBL" id="BAABAA010000001">
    <property type="protein sequence ID" value="GAA3538584.1"/>
    <property type="molecule type" value="Genomic_DNA"/>
</dbReference>
<keyword evidence="4" id="KW-1185">Reference proteome</keyword>
<feature type="domain" description="Ricin B lectin" evidence="2">
    <location>
        <begin position="30"/>
        <end position="166"/>
    </location>
</feature>
<gene>
    <name evidence="3" type="ORF">GCM10022235_02550</name>
</gene>
<proteinExistence type="predicted"/>
<feature type="signal peptide" evidence="1">
    <location>
        <begin position="1"/>
        <end position="24"/>
    </location>
</feature>
<comment type="caution">
    <text evidence="3">The sequence shown here is derived from an EMBL/GenBank/DDBJ whole genome shotgun (WGS) entry which is preliminary data.</text>
</comment>
<evidence type="ECO:0000259" key="2">
    <source>
        <dbReference type="SMART" id="SM00458"/>
    </source>
</evidence>
<evidence type="ECO:0000313" key="3">
    <source>
        <dbReference type="EMBL" id="GAA3538584.1"/>
    </source>
</evidence>
<dbReference type="InterPro" id="IPR035992">
    <property type="entry name" value="Ricin_B-like_lectins"/>
</dbReference>
<evidence type="ECO:0000313" key="4">
    <source>
        <dbReference type="Proteomes" id="UP001501222"/>
    </source>
</evidence>
<dbReference type="SUPFAM" id="SSF50370">
    <property type="entry name" value="Ricin B-like lectins"/>
    <property type="match status" value="1"/>
</dbReference>
<accession>A0ABP6VTJ8</accession>
<evidence type="ECO:0000256" key="1">
    <source>
        <dbReference type="SAM" id="SignalP"/>
    </source>
</evidence>
<keyword evidence="1" id="KW-0732">Signal</keyword>
<dbReference type="PROSITE" id="PS50231">
    <property type="entry name" value="RICIN_B_LECTIN"/>
    <property type="match status" value="1"/>
</dbReference>
<dbReference type="SMART" id="SM00458">
    <property type="entry name" value="RICIN"/>
    <property type="match status" value="1"/>
</dbReference>
<dbReference type="RefSeq" id="WP_425558398.1">
    <property type="nucleotide sequence ID" value="NZ_BAABAA010000001.1"/>
</dbReference>
<dbReference type="CDD" id="cd00161">
    <property type="entry name" value="beta-trefoil_Ricin-like"/>
    <property type="match status" value="1"/>
</dbReference>
<dbReference type="InterPro" id="IPR000772">
    <property type="entry name" value="Ricin_B_lectin"/>
</dbReference>
<organism evidence="3 4">
    <name type="scientific">Kribbella ginsengisoli</name>
    <dbReference type="NCBI Taxonomy" id="363865"/>
    <lineage>
        <taxon>Bacteria</taxon>
        <taxon>Bacillati</taxon>
        <taxon>Actinomycetota</taxon>
        <taxon>Actinomycetes</taxon>
        <taxon>Propionibacteriales</taxon>
        <taxon>Kribbellaceae</taxon>
        <taxon>Kribbella</taxon>
    </lineage>
</organism>
<dbReference type="Pfam" id="PF00652">
    <property type="entry name" value="Ricin_B_lectin"/>
    <property type="match status" value="1"/>
</dbReference>
<dbReference type="Proteomes" id="UP001501222">
    <property type="component" value="Unassembled WGS sequence"/>
</dbReference>
<dbReference type="Gene3D" id="2.80.10.50">
    <property type="match status" value="1"/>
</dbReference>